<keyword evidence="11" id="KW-1185">Reference proteome</keyword>
<protein>
    <recommendedName>
        <fullName evidence="3">F-box only protein 9</fullName>
    </recommendedName>
</protein>
<evidence type="ECO:0000259" key="8">
    <source>
        <dbReference type="Pfam" id="PF12937"/>
    </source>
</evidence>
<dbReference type="Gene3D" id="1.20.1280.50">
    <property type="match status" value="1"/>
</dbReference>
<dbReference type="InterPro" id="IPR045464">
    <property type="entry name" value="Hrt3/FBXO9_C"/>
</dbReference>
<evidence type="ECO:0000313" key="11">
    <source>
        <dbReference type="Proteomes" id="UP001249851"/>
    </source>
</evidence>
<dbReference type="Pfam" id="PF12937">
    <property type="entry name" value="F-box-like"/>
    <property type="match status" value="1"/>
</dbReference>
<reference evidence="10" key="2">
    <citation type="journal article" date="2023" name="Science">
        <title>Genomic signatures of disease resistance in endangered staghorn corals.</title>
        <authorList>
            <person name="Vollmer S.V."/>
            <person name="Selwyn J.D."/>
            <person name="Despard B.A."/>
            <person name="Roesel C.L."/>
        </authorList>
    </citation>
    <scope>NUCLEOTIDE SEQUENCE</scope>
    <source>
        <strain evidence="10">K2</strain>
    </source>
</reference>
<dbReference type="Proteomes" id="UP001249851">
    <property type="component" value="Unassembled WGS sequence"/>
</dbReference>
<evidence type="ECO:0000256" key="5">
    <source>
        <dbReference type="ARBA" id="ARBA00022786"/>
    </source>
</evidence>
<comment type="subcellular location">
    <subcellularLocation>
        <location evidence="1">Cytoplasm</location>
    </subcellularLocation>
</comment>
<dbReference type="CDD" id="cd22089">
    <property type="entry name" value="F-box_FBXO9"/>
    <property type="match status" value="1"/>
</dbReference>
<dbReference type="InterPro" id="IPR001810">
    <property type="entry name" value="F-box_dom"/>
</dbReference>
<evidence type="ECO:0000256" key="2">
    <source>
        <dbReference type="ARBA" id="ARBA00004906"/>
    </source>
</evidence>
<comment type="pathway">
    <text evidence="2">Protein modification; protein ubiquitination.</text>
</comment>
<feature type="domain" description="F-box" evidence="8">
    <location>
        <begin position="267"/>
        <end position="317"/>
    </location>
</feature>
<dbReference type="InterPro" id="IPR036047">
    <property type="entry name" value="F-box-like_dom_sf"/>
</dbReference>
<keyword evidence="6" id="KW-0802">TPR repeat</keyword>
<dbReference type="EMBL" id="JARQWQ010000152">
    <property type="protein sequence ID" value="KAK2548229.1"/>
    <property type="molecule type" value="Genomic_DNA"/>
</dbReference>
<dbReference type="FunFam" id="1.20.1280.50:FF:000012">
    <property type="entry name" value="F-box only protein 9"/>
    <property type="match status" value="1"/>
</dbReference>
<evidence type="ECO:0000259" key="9">
    <source>
        <dbReference type="Pfam" id="PF19270"/>
    </source>
</evidence>
<reference evidence="10" key="1">
    <citation type="journal article" date="2023" name="G3 (Bethesda)">
        <title>Whole genome assembly and annotation of the endangered Caribbean coral Acropora cervicornis.</title>
        <authorList>
            <person name="Selwyn J.D."/>
            <person name="Vollmer S.V."/>
        </authorList>
    </citation>
    <scope>NUCLEOTIDE SEQUENCE</scope>
    <source>
        <strain evidence="10">K2</strain>
    </source>
</reference>
<comment type="caution">
    <text evidence="10">The sequence shown here is derived from an EMBL/GenBank/DDBJ whole genome shotgun (WGS) entry which is preliminary data.</text>
</comment>
<sequence length="526" mass="59598">MTDERRLDGELASFRREWQEEIRRTVAEGGSSSRNSPVPPESDNRQRSSEGSPEPLPLTKDAISAAQILEEKSSRKEFNLQPLYSWLDALTIEVQELLVNYRIAMGILCGPGAGQPCSQGLSSSCLLEQEGAGIGEILGTRLGAGSLAGLQFDIMYVKSLYQKKFELPSATKLFLEGVSAERNGKVYEATYFYRQALQLVPDIESKIKDFTNFNLESEDEDDNYDDNLQTFQDAYAISNLDDSTIRFNALSVNGICRPQYETRMTHISDIPLELIMYIFKWVVSTELDMKSLDQLARVCKGFYVCARDPEIWKLACQRVWGLHCSSASQWNGSWRLMYIKQPHLLFVGVYISKTSYVRPGERTLSFSYRPFHSVEYFRYMRFFVDGSVLLHTSADEPVTALARLKHKHIGGNPSVSVGHYRLSEDMVTIVLNRKPATDSHNQARGRKTRGPPSPILEQIFHMELKVSSTGRRRRHNCLTWAHYSVSTTYRSSGQTVCSEFDLNNQFPPLYFSVVKSFCNNAVAPLG</sequence>
<dbReference type="PANTHER" id="PTHR12874:SF29">
    <property type="entry name" value="F-BOX ONLY PROTEIN 9"/>
    <property type="match status" value="1"/>
</dbReference>
<accession>A0AAD9PSM1</accession>
<dbReference type="AlphaFoldDB" id="A0AAD9PSM1"/>
<feature type="domain" description="F-box protein Hrt3/FBXO9 C-terminal" evidence="9">
    <location>
        <begin position="327"/>
        <end position="436"/>
    </location>
</feature>
<evidence type="ECO:0000256" key="4">
    <source>
        <dbReference type="ARBA" id="ARBA00022490"/>
    </source>
</evidence>
<dbReference type="SUPFAM" id="SSF81383">
    <property type="entry name" value="F-box domain"/>
    <property type="match status" value="1"/>
</dbReference>
<evidence type="ECO:0000256" key="7">
    <source>
        <dbReference type="SAM" id="MobiDB-lite"/>
    </source>
</evidence>
<dbReference type="Pfam" id="PF19270">
    <property type="entry name" value="FBO_C"/>
    <property type="match status" value="1"/>
</dbReference>
<name>A0AAD9PSM1_ACRCE</name>
<dbReference type="PANTHER" id="PTHR12874">
    <property type="entry name" value="F-BOX ONLY PROTEIN 48-RELATED"/>
    <property type="match status" value="1"/>
</dbReference>
<keyword evidence="5" id="KW-0833">Ubl conjugation pathway</keyword>
<dbReference type="GO" id="GO:0005737">
    <property type="term" value="C:cytoplasm"/>
    <property type="evidence" value="ECO:0007669"/>
    <property type="project" value="UniProtKB-SubCell"/>
</dbReference>
<evidence type="ECO:0000256" key="6">
    <source>
        <dbReference type="ARBA" id="ARBA00022803"/>
    </source>
</evidence>
<dbReference type="GO" id="GO:0031146">
    <property type="term" value="P:SCF-dependent proteasomal ubiquitin-dependent protein catabolic process"/>
    <property type="evidence" value="ECO:0007669"/>
    <property type="project" value="TreeGrafter"/>
</dbReference>
<organism evidence="10 11">
    <name type="scientific">Acropora cervicornis</name>
    <name type="common">Staghorn coral</name>
    <dbReference type="NCBI Taxonomy" id="6130"/>
    <lineage>
        <taxon>Eukaryota</taxon>
        <taxon>Metazoa</taxon>
        <taxon>Cnidaria</taxon>
        <taxon>Anthozoa</taxon>
        <taxon>Hexacorallia</taxon>
        <taxon>Scleractinia</taxon>
        <taxon>Astrocoeniina</taxon>
        <taxon>Acroporidae</taxon>
        <taxon>Acropora</taxon>
    </lineage>
</organism>
<keyword evidence="4" id="KW-0963">Cytoplasm</keyword>
<evidence type="ECO:0000313" key="10">
    <source>
        <dbReference type="EMBL" id="KAK2548229.1"/>
    </source>
</evidence>
<evidence type="ECO:0000256" key="1">
    <source>
        <dbReference type="ARBA" id="ARBA00004496"/>
    </source>
</evidence>
<gene>
    <name evidence="10" type="ORF">P5673_031632</name>
</gene>
<evidence type="ECO:0000256" key="3">
    <source>
        <dbReference type="ARBA" id="ARBA00019775"/>
    </source>
</evidence>
<dbReference type="GO" id="GO:0019005">
    <property type="term" value="C:SCF ubiquitin ligase complex"/>
    <property type="evidence" value="ECO:0007669"/>
    <property type="project" value="TreeGrafter"/>
</dbReference>
<proteinExistence type="predicted"/>
<feature type="region of interest" description="Disordered" evidence="7">
    <location>
        <begin position="23"/>
        <end position="59"/>
    </location>
</feature>